<dbReference type="GO" id="GO:0008289">
    <property type="term" value="F:lipid binding"/>
    <property type="evidence" value="ECO:0007669"/>
    <property type="project" value="UniProtKB-KW"/>
</dbReference>
<keyword evidence="1" id="KW-0813">Transport</keyword>
<dbReference type="InterPro" id="IPR036312">
    <property type="entry name" value="Bifun_inhib/LTP/seed_sf"/>
</dbReference>
<proteinExistence type="predicted"/>
<dbReference type="eggNOG" id="ENOG502S3N0">
    <property type="taxonomic scope" value="Eukaryota"/>
</dbReference>
<evidence type="ECO:0000313" key="6">
    <source>
        <dbReference type="Proteomes" id="UP000017836"/>
    </source>
</evidence>
<evidence type="ECO:0000259" key="4">
    <source>
        <dbReference type="Pfam" id="PF14368"/>
    </source>
</evidence>
<feature type="signal peptide" evidence="3">
    <location>
        <begin position="1"/>
        <end position="25"/>
    </location>
</feature>
<dbReference type="Gene3D" id="1.10.110.10">
    <property type="entry name" value="Plant lipid-transfer and hydrophobic proteins"/>
    <property type="match status" value="1"/>
</dbReference>
<dbReference type="InterPro" id="IPR033872">
    <property type="entry name" value="nsLTP2"/>
</dbReference>
<dbReference type="InterPro" id="IPR016140">
    <property type="entry name" value="Bifunc_inhib/LTP/seed_store"/>
</dbReference>
<dbReference type="OMA" id="GQFIKNS"/>
<dbReference type="Pfam" id="PF14368">
    <property type="entry name" value="LTP_2"/>
    <property type="match status" value="1"/>
</dbReference>
<evidence type="ECO:0000256" key="1">
    <source>
        <dbReference type="ARBA" id="ARBA00022448"/>
    </source>
</evidence>
<feature type="domain" description="Bifunctional inhibitor/plant lipid transfer protein/seed storage helical" evidence="4">
    <location>
        <begin position="23"/>
        <end position="89"/>
    </location>
</feature>
<dbReference type="HOGENOM" id="CLU_158223_2_0_1"/>
<reference evidence="6" key="1">
    <citation type="journal article" date="2013" name="Science">
        <title>The Amborella genome and the evolution of flowering plants.</title>
        <authorList>
            <consortium name="Amborella Genome Project"/>
        </authorList>
    </citation>
    <scope>NUCLEOTIDE SEQUENCE [LARGE SCALE GENOMIC DNA]</scope>
</reference>
<keyword evidence="3" id="KW-0732">Signal</keyword>
<dbReference type="AlphaFoldDB" id="U5CVA0"/>
<gene>
    <name evidence="5" type="ORF">AMTR_s00044p00213430</name>
</gene>
<accession>U5CVA0</accession>
<evidence type="ECO:0000256" key="3">
    <source>
        <dbReference type="SAM" id="SignalP"/>
    </source>
</evidence>
<dbReference type="Gramene" id="ERN17256">
    <property type="protein sequence ID" value="ERN17256"/>
    <property type="gene ID" value="AMTR_s00044p00213430"/>
</dbReference>
<sequence length="92" mass="9968">MKIPYFSVLLSFVLLVSSGLPSANGACDISTLTPCGSAFYNSQPPTPTCCSRLLDQQSCYCQYLKDPRYSGIINSPNGKSILRACKVPIPRC</sequence>
<organism evidence="5 6">
    <name type="scientific">Amborella trichopoda</name>
    <dbReference type="NCBI Taxonomy" id="13333"/>
    <lineage>
        <taxon>Eukaryota</taxon>
        <taxon>Viridiplantae</taxon>
        <taxon>Streptophyta</taxon>
        <taxon>Embryophyta</taxon>
        <taxon>Tracheophyta</taxon>
        <taxon>Spermatophyta</taxon>
        <taxon>Magnoliopsida</taxon>
        <taxon>Amborellales</taxon>
        <taxon>Amborellaceae</taxon>
        <taxon>Amborella</taxon>
    </lineage>
</organism>
<evidence type="ECO:0000256" key="2">
    <source>
        <dbReference type="ARBA" id="ARBA00023121"/>
    </source>
</evidence>
<evidence type="ECO:0000313" key="5">
    <source>
        <dbReference type="EMBL" id="ERN17256.1"/>
    </source>
</evidence>
<dbReference type="EMBL" id="KI392384">
    <property type="protein sequence ID" value="ERN17256.1"/>
    <property type="molecule type" value="Genomic_DNA"/>
</dbReference>
<keyword evidence="2" id="KW-0446">Lipid-binding</keyword>
<dbReference type="PANTHER" id="PTHR33214">
    <property type="entry name" value="BIFUNCTIONAL INHIBITOR/LIPID-TRANSFER PROTEIN/SEED STORAGE 2S ALBUMIN SUPERFAMILY PROTEIN"/>
    <property type="match status" value="1"/>
</dbReference>
<dbReference type="GO" id="GO:0006869">
    <property type="term" value="P:lipid transport"/>
    <property type="evidence" value="ECO:0007669"/>
    <property type="project" value="InterPro"/>
</dbReference>
<dbReference type="CDD" id="cd01959">
    <property type="entry name" value="nsLTP2"/>
    <property type="match status" value="1"/>
</dbReference>
<dbReference type="PANTHER" id="PTHR33214:SF69">
    <property type="entry name" value="BIFUNCTIONAL INHIBITOR_LIPID-TRANSFER PROTEIN_SEED STORAGE 2S ALBUMIN SUPERFAMILY PROTEIN"/>
    <property type="match status" value="1"/>
</dbReference>
<dbReference type="Proteomes" id="UP000017836">
    <property type="component" value="Unassembled WGS sequence"/>
</dbReference>
<dbReference type="SUPFAM" id="SSF47699">
    <property type="entry name" value="Bifunctional inhibitor/lipid-transfer protein/seed storage 2S albumin"/>
    <property type="match status" value="1"/>
</dbReference>
<feature type="chain" id="PRO_5004658703" description="Bifunctional inhibitor/plant lipid transfer protein/seed storage helical domain-containing protein" evidence="3">
    <location>
        <begin position="26"/>
        <end position="92"/>
    </location>
</feature>
<protein>
    <recommendedName>
        <fullName evidence="4">Bifunctional inhibitor/plant lipid transfer protein/seed storage helical domain-containing protein</fullName>
    </recommendedName>
</protein>
<keyword evidence="6" id="KW-1185">Reference proteome</keyword>
<name>U5CVA0_AMBTC</name>